<dbReference type="InParanoid" id="A0A401GJK5"/>
<feature type="compositionally biased region" description="Low complexity" evidence="1">
    <location>
        <begin position="216"/>
        <end position="225"/>
    </location>
</feature>
<dbReference type="Proteomes" id="UP000287166">
    <property type="component" value="Unassembled WGS sequence"/>
</dbReference>
<protein>
    <submittedName>
        <fullName evidence="2">Uncharacterized protein</fullName>
    </submittedName>
</protein>
<keyword evidence="3" id="KW-1185">Reference proteome</keyword>
<feature type="region of interest" description="Disordered" evidence="1">
    <location>
        <begin position="22"/>
        <end position="88"/>
    </location>
</feature>
<evidence type="ECO:0000313" key="3">
    <source>
        <dbReference type="Proteomes" id="UP000287166"/>
    </source>
</evidence>
<proteinExistence type="predicted"/>
<feature type="region of interest" description="Disordered" evidence="1">
    <location>
        <begin position="200"/>
        <end position="243"/>
    </location>
</feature>
<comment type="caution">
    <text evidence="2">The sequence shown here is derived from an EMBL/GenBank/DDBJ whole genome shotgun (WGS) entry which is preliminary data.</text>
</comment>
<accession>A0A401GJK5</accession>
<dbReference type="RefSeq" id="XP_027613256.1">
    <property type="nucleotide sequence ID" value="XM_027757455.1"/>
</dbReference>
<feature type="compositionally biased region" description="Basic and acidic residues" evidence="1">
    <location>
        <begin position="53"/>
        <end position="79"/>
    </location>
</feature>
<gene>
    <name evidence="2" type="ORF">SCP_0407270</name>
</gene>
<dbReference type="AlphaFoldDB" id="A0A401GJK5"/>
<reference evidence="2 3" key="1">
    <citation type="journal article" date="2018" name="Sci. Rep.">
        <title>Genome sequence of the cauliflower mushroom Sparassis crispa (Hanabiratake) and its association with beneficial usage.</title>
        <authorList>
            <person name="Kiyama R."/>
            <person name="Furutani Y."/>
            <person name="Kawaguchi K."/>
            <person name="Nakanishi T."/>
        </authorList>
    </citation>
    <scope>NUCLEOTIDE SEQUENCE [LARGE SCALE GENOMIC DNA]</scope>
</reference>
<dbReference type="EMBL" id="BFAD01000004">
    <property type="protein sequence ID" value="GBE82343.1"/>
    <property type="molecule type" value="Genomic_DNA"/>
</dbReference>
<dbReference type="GeneID" id="38779260"/>
<dbReference type="OrthoDB" id="3242721at2759"/>
<evidence type="ECO:0000313" key="2">
    <source>
        <dbReference type="EMBL" id="GBE82343.1"/>
    </source>
</evidence>
<evidence type="ECO:0000256" key="1">
    <source>
        <dbReference type="SAM" id="MobiDB-lite"/>
    </source>
</evidence>
<name>A0A401GJK5_9APHY</name>
<sequence>MTLNAHENTVLVAPRPVRLAAPTPYSHFRSPVHRPRPHTPASSVRLVSTPADAFDRLKLGEDPADGDSKYPDSCDRDSVSPRASPRSNLPSEALEEFFSILNSSTLIFPPAPTSPILRATNTNASHSFFSYRRTPSSSISPSLPSEGLGLTLVDPADDLRKDGEPVAYPFKLLASNALASPVSRMHTRNPFQRHPSYDSAVIFRPPSASPSPSPSPMATALSPAAIPLPLPTPDEVMESEMVS</sequence>
<organism evidence="2 3">
    <name type="scientific">Sparassis crispa</name>
    <dbReference type="NCBI Taxonomy" id="139825"/>
    <lineage>
        <taxon>Eukaryota</taxon>
        <taxon>Fungi</taxon>
        <taxon>Dikarya</taxon>
        <taxon>Basidiomycota</taxon>
        <taxon>Agaricomycotina</taxon>
        <taxon>Agaricomycetes</taxon>
        <taxon>Polyporales</taxon>
        <taxon>Sparassidaceae</taxon>
        <taxon>Sparassis</taxon>
    </lineage>
</organism>